<evidence type="ECO:0000256" key="1">
    <source>
        <dbReference type="SAM" id="Phobius"/>
    </source>
</evidence>
<dbReference type="GO" id="GO:0005737">
    <property type="term" value="C:cytoplasm"/>
    <property type="evidence" value="ECO:0007669"/>
    <property type="project" value="TreeGrafter"/>
</dbReference>
<dbReference type="OMA" id="CIENIAV"/>
<dbReference type="STRING" id="37653.A0A0L8G5N0"/>
<dbReference type="Pfam" id="PF13632">
    <property type="entry name" value="Glyco_trans_2_3"/>
    <property type="match status" value="1"/>
</dbReference>
<dbReference type="InterPro" id="IPR001173">
    <property type="entry name" value="Glyco_trans_2-like"/>
</dbReference>
<dbReference type="SUPFAM" id="SSF53448">
    <property type="entry name" value="Nucleotide-diphospho-sugar transferases"/>
    <property type="match status" value="1"/>
</dbReference>
<gene>
    <name evidence="3" type="ORF">OCBIM_22000007mg</name>
</gene>
<evidence type="ECO:0000313" key="3">
    <source>
        <dbReference type="EMBL" id="KOF72129.1"/>
    </source>
</evidence>
<dbReference type="KEGG" id="obi:106879084"/>
<dbReference type="EMBL" id="KQ423819">
    <property type="protein sequence ID" value="KOF72129.1"/>
    <property type="molecule type" value="Genomic_DNA"/>
</dbReference>
<proteinExistence type="predicted"/>
<feature type="transmembrane region" description="Helical" evidence="1">
    <location>
        <begin position="407"/>
        <end position="429"/>
    </location>
</feature>
<evidence type="ECO:0000259" key="2">
    <source>
        <dbReference type="Pfam" id="PF13632"/>
    </source>
</evidence>
<feature type="transmembrane region" description="Helical" evidence="1">
    <location>
        <begin position="37"/>
        <end position="61"/>
    </location>
</feature>
<dbReference type="PANTHER" id="PTHR16779:SF1">
    <property type="entry name" value="BETA-1,4-MANNOSYLTRANSFERASE EGH"/>
    <property type="match status" value="1"/>
</dbReference>
<organism evidence="3">
    <name type="scientific">Octopus bimaculoides</name>
    <name type="common">California two-spotted octopus</name>
    <dbReference type="NCBI Taxonomy" id="37653"/>
    <lineage>
        <taxon>Eukaryota</taxon>
        <taxon>Metazoa</taxon>
        <taxon>Spiralia</taxon>
        <taxon>Lophotrochozoa</taxon>
        <taxon>Mollusca</taxon>
        <taxon>Cephalopoda</taxon>
        <taxon>Coleoidea</taxon>
        <taxon>Octopodiformes</taxon>
        <taxon>Octopoda</taxon>
        <taxon>Incirrata</taxon>
        <taxon>Octopodidae</taxon>
        <taxon>Octopus</taxon>
    </lineage>
</organism>
<keyword evidence="1" id="KW-1133">Transmembrane helix</keyword>
<dbReference type="OrthoDB" id="3971593at2759"/>
<feature type="transmembrane region" description="Helical" evidence="1">
    <location>
        <begin position="378"/>
        <end position="401"/>
    </location>
</feature>
<protein>
    <recommendedName>
        <fullName evidence="2">Glycosyltransferase 2-like domain-containing protein</fullName>
    </recommendedName>
</protein>
<dbReference type="EMBL" id="KQ423819">
    <property type="protein sequence ID" value="KOF72128.1"/>
    <property type="molecule type" value="Genomic_DNA"/>
</dbReference>
<dbReference type="InterPro" id="IPR029044">
    <property type="entry name" value="Nucleotide-diphossugar_trans"/>
</dbReference>
<name>A0A0L8G5N0_OCTBM</name>
<keyword evidence="1" id="KW-0472">Membrane</keyword>
<dbReference type="EMBL" id="KQ423819">
    <property type="protein sequence ID" value="KOF72130.1"/>
    <property type="molecule type" value="Genomic_DNA"/>
</dbReference>
<dbReference type="GO" id="GO:0019187">
    <property type="term" value="F:beta-1,4-mannosyltransferase activity"/>
    <property type="evidence" value="ECO:0007669"/>
    <property type="project" value="InterPro"/>
</dbReference>
<dbReference type="PANTHER" id="PTHR16779">
    <property type="entry name" value="BETA-1,4-MANNOSYLTRANSFERASE EGH"/>
    <property type="match status" value="1"/>
</dbReference>
<reference evidence="3" key="1">
    <citation type="submission" date="2015-07" db="EMBL/GenBank/DDBJ databases">
        <title>MeaNS - Measles Nucleotide Surveillance Program.</title>
        <authorList>
            <person name="Tran T."/>
            <person name="Druce J."/>
        </authorList>
    </citation>
    <scope>NUCLEOTIDE SEQUENCE</scope>
    <source>
        <strain evidence="3">UCB-OBI-ISO-001</strain>
        <tissue evidence="3">Gonad</tissue>
    </source>
</reference>
<feature type="transmembrane region" description="Helical" evidence="1">
    <location>
        <begin position="441"/>
        <end position="469"/>
    </location>
</feature>
<keyword evidence="1" id="KW-0812">Transmembrane</keyword>
<dbReference type="AlphaFoldDB" id="A0A0L8G5N0"/>
<feature type="transmembrane region" description="Helical" evidence="1">
    <location>
        <begin position="81"/>
        <end position="107"/>
    </location>
</feature>
<sequence>MLPLDQKGSAKPGSNHKRFVPLRRQYRRVRIRMDGRLLHCLMVSLLLIIIAVSIFQASGMIGAITAPPAEVLSSYKTSSLFILYLLRLMTLMPLPLTLFNFAGIVSFNTFPRKPKLRGSTLFGPFICFRVVTKGLFPKLVRNNVTKNLEVCSQLGFDNFVFEVVTDEAVQLPKLPRVRELIVPNEYRSSKGTLYKARALNYCLEEGINYLNDNDWIVHLDEETLLTESSLVGIINFINEGKHDFGQGVITYADGEIVNWLTTLSDVVRVGMDYGMLRFCLKFLHKPVFSWKGSFIVSNAGVERKITYDFGPDGSIAEDCFFAMSAWRDGHTFGFVEGDMHEKSTFSLVDYIKQRKRWVQGILLVLFSRVLPWRCKMGLSVMILSWLTLPFTVPNIILVVLFPLPMPAIVNALCGFIGGTVVFLFIFGAIKSFSLRNMGRCQYILLCLAPILVAPLAMIMESISVIWAIFGHQNHVFDVVNKECNSTAKDLESADPVETV</sequence>
<dbReference type="InterPro" id="IPR027389">
    <property type="entry name" value="B_mannosylTrfase_Bre-3/Egh"/>
</dbReference>
<feature type="domain" description="Glycosyltransferase 2-like" evidence="2">
    <location>
        <begin position="215"/>
        <end position="406"/>
    </location>
</feature>
<accession>A0A0L8G5N0</accession>